<evidence type="ECO:0000256" key="1">
    <source>
        <dbReference type="SAM" id="MobiDB-lite"/>
    </source>
</evidence>
<feature type="compositionally biased region" description="Low complexity" evidence="1">
    <location>
        <begin position="29"/>
        <end position="42"/>
    </location>
</feature>
<dbReference type="EMBL" id="CP036426">
    <property type="protein sequence ID" value="QDV35061.1"/>
    <property type="molecule type" value="Genomic_DNA"/>
</dbReference>
<dbReference type="AlphaFoldDB" id="A0A518H2I6"/>
<protein>
    <submittedName>
        <fullName evidence="2">Uncharacterized protein</fullName>
    </submittedName>
</protein>
<feature type="region of interest" description="Disordered" evidence="1">
    <location>
        <begin position="29"/>
        <end position="62"/>
    </location>
</feature>
<dbReference type="RefSeq" id="WP_197446987.1">
    <property type="nucleotide sequence ID" value="NZ_CP036426.1"/>
</dbReference>
<gene>
    <name evidence="2" type="ORF">ElP_29630</name>
</gene>
<evidence type="ECO:0000313" key="2">
    <source>
        <dbReference type="EMBL" id="QDV35061.1"/>
    </source>
</evidence>
<accession>A0A518H2I6</accession>
<dbReference type="Proteomes" id="UP000317835">
    <property type="component" value="Chromosome"/>
</dbReference>
<dbReference type="KEGG" id="tpla:ElP_29630"/>
<sequence length="224" mass="24057">METETDTVRMRGRPGVGASLLPLLLWAASGPGCSGPSPDPGAGTAGQGGALPPLPPASAGLIRPTRSAGELRAEAESLADRGDLPGAISALEDALMVDARDRDVLRLIVDYARRQSRAVRDDDPAQAYRLMVSAGEYLRTLRQHYPEPTDEERALALDVLYDEAAAHARSTRMEEATGALRELVAAGFRDFDRIRGDPDWDPLRAVPQFPPLFDEITAPHAAPE</sequence>
<reference evidence="2 3" key="1">
    <citation type="submission" date="2019-02" db="EMBL/GenBank/DDBJ databases">
        <title>Deep-cultivation of Planctomycetes and their phenomic and genomic characterization uncovers novel biology.</title>
        <authorList>
            <person name="Wiegand S."/>
            <person name="Jogler M."/>
            <person name="Boedeker C."/>
            <person name="Pinto D."/>
            <person name="Vollmers J."/>
            <person name="Rivas-Marin E."/>
            <person name="Kohn T."/>
            <person name="Peeters S.H."/>
            <person name="Heuer A."/>
            <person name="Rast P."/>
            <person name="Oberbeckmann S."/>
            <person name="Bunk B."/>
            <person name="Jeske O."/>
            <person name="Meyerdierks A."/>
            <person name="Storesund J.E."/>
            <person name="Kallscheuer N."/>
            <person name="Luecker S."/>
            <person name="Lage O.M."/>
            <person name="Pohl T."/>
            <person name="Merkel B.J."/>
            <person name="Hornburger P."/>
            <person name="Mueller R.-W."/>
            <person name="Bruemmer F."/>
            <person name="Labrenz M."/>
            <person name="Spormann A.M."/>
            <person name="Op den Camp H."/>
            <person name="Overmann J."/>
            <person name="Amann R."/>
            <person name="Jetten M.S.M."/>
            <person name="Mascher T."/>
            <person name="Medema M.H."/>
            <person name="Devos D.P."/>
            <person name="Kaster A.-K."/>
            <person name="Ovreas L."/>
            <person name="Rohde M."/>
            <person name="Galperin M.Y."/>
            <person name="Jogler C."/>
        </authorList>
    </citation>
    <scope>NUCLEOTIDE SEQUENCE [LARGE SCALE GENOMIC DNA]</scope>
    <source>
        <strain evidence="2 3">ElP</strain>
    </source>
</reference>
<keyword evidence="3" id="KW-1185">Reference proteome</keyword>
<name>A0A518H2I6_9BACT</name>
<organism evidence="2 3">
    <name type="scientific">Tautonia plasticadhaerens</name>
    <dbReference type="NCBI Taxonomy" id="2527974"/>
    <lineage>
        <taxon>Bacteria</taxon>
        <taxon>Pseudomonadati</taxon>
        <taxon>Planctomycetota</taxon>
        <taxon>Planctomycetia</taxon>
        <taxon>Isosphaerales</taxon>
        <taxon>Isosphaeraceae</taxon>
        <taxon>Tautonia</taxon>
    </lineage>
</organism>
<evidence type="ECO:0000313" key="3">
    <source>
        <dbReference type="Proteomes" id="UP000317835"/>
    </source>
</evidence>
<proteinExistence type="predicted"/>